<proteinExistence type="predicted"/>
<evidence type="ECO:0000313" key="3">
    <source>
        <dbReference type="Proteomes" id="UP000315750"/>
    </source>
</evidence>
<keyword evidence="3" id="KW-1185">Reference proteome</keyword>
<feature type="signal peptide" evidence="1">
    <location>
        <begin position="1"/>
        <end position="26"/>
    </location>
</feature>
<dbReference type="AlphaFoldDB" id="A0A518AKK1"/>
<reference evidence="2 3" key="1">
    <citation type="submission" date="2019-02" db="EMBL/GenBank/DDBJ databases">
        <title>Deep-cultivation of Planctomycetes and their phenomic and genomic characterization uncovers novel biology.</title>
        <authorList>
            <person name="Wiegand S."/>
            <person name="Jogler M."/>
            <person name="Boedeker C."/>
            <person name="Pinto D."/>
            <person name="Vollmers J."/>
            <person name="Rivas-Marin E."/>
            <person name="Kohn T."/>
            <person name="Peeters S.H."/>
            <person name="Heuer A."/>
            <person name="Rast P."/>
            <person name="Oberbeckmann S."/>
            <person name="Bunk B."/>
            <person name="Jeske O."/>
            <person name="Meyerdierks A."/>
            <person name="Storesund J.E."/>
            <person name="Kallscheuer N."/>
            <person name="Luecker S."/>
            <person name="Lage O.M."/>
            <person name="Pohl T."/>
            <person name="Merkel B.J."/>
            <person name="Hornburger P."/>
            <person name="Mueller R.-W."/>
            <person name="Bruemmer F."/>
            <person name="Labrenz M."/>
            <person name="Spormann A.M."/>
            <person name="Op den Camp H."/>
            <person name="Overmann J."/>
            <person name="Amann R."/>
            <person name="Jetten M.S.M."/>
            <person name="Mascher T."/>
            <person name="Medema M.H."/>
            <person name="Devos D.P."/>
            <person name="Kaster A.-K."/>
            <person name="Ovreas L."/>
            <person name="Rohde M."/>
            <person name="Galperin M.Y."/>
            <person name="Jogler C."/>
        </authorList>
    </citation>
    <scope>NUCLEOTIDE SEQUENCE [LARGE SCALE GENOMIC DNA]</scope>
    <source>
        <strain evidence="2 3">Pan181</strain>
    </source>
</reference>
<dbReference type="OrthoDB" id="3456672at2"/>
<feature type="chain" id="PRO_5021769753" description="DUF5106 domain-containing protein" evidence="1">
    <location>
        <begin position="27"/>
        <end position="330"/>
    </location>
</feature>
<sequence precursor="true">MKTIIHQSCLLLVCILLASPCTLGLADETENYIDWEKFSSMEPSRQGYFQYDERLMYWMDLTMELNKFFWDLYSEDIAEGNGGKRVRELVHGFGEHGFEVDIRLYLMAPDVFYPTDWDVDTLFPNTPKDNIAKGYYKELLRIVSETQVRDFLKEPKKLDRYFDSLVHSRALFHGRDLLVLNKKVKELQREFTGQSSSYACHARDFIILVHATGQDELLKGMQPMEVHKKFPQWLEWYEEHKTRLVGHPSKPIWIYAKDIPPDFPPELFPFEVLQLTDPRYPFPDWDFKLEPVILGLGQELDMNANSVDHAKLIAEKANNKTGLPVSPERD</sequence>
<gene>
    <name evidence="2" type="ORF">Pan181_14360</name>
</gene>
<dbReference type="Proteomes" id="UP000315750">
    <property type="component" value="Chromosome"/>
</dbReference>
<evidence type="ECO:0000256" key="1">
    <source>
        <dbReference type="SAM" id="SignalP"/>
    </source>
</evidence>
<protein>
    <recommendedName>
        <fullName evidence="4">DUF5106 domain-containing protein</fullName>
    </recommendedName>
</protein>
<dbReference type="KEGG" id="amuc:Pan181_14360"/>
<evidence type="ECO:0000313" key="2">
    <source>
        <dbReference type="EMBL" id="QDU55250.1"/>
    </source>
</evidence>
<keyword evidence="1" id="KW-0732">Signal</keyword>
<name>A0A518AKK1_9BACT</name>
<accession>A0A518AKK1</accession>
<evidence type="ECO:0008006" key="4">
    <source>
        <dbReference type="Google" id="ProtNLM"/>
    </source>
</evidence>
<organism evidence="2 3">
    <name type="scientific">Aeoliella mucimassa</name>
    <dbReference type="NCBI Taxonomy" id="2527972"/>
    <lineage>
        <taxon>Bacteria</taxon>
        <taxon>Pseudomonadati</taxon>
        <taxon>Planctomycetota</taxon>
        <taxon>Planctomycetia</taxon>
        <taxon>Pirellulales</taxon>
        <taxon>Lacipirellulaceae</taxon>
        <taxon>Aeoliella</taxon>
    </lineage>
</organism>
<dbReference type="EMBL" id="CP036278">
    <property type="protein sequence ID" value="QDU55250.1"/>
    <property type="molecule type" value="Genomic_DNA"/>
</dbReference>
<dbReference type="RefSeq" id="WP_145246129.1">
    <property type="nucleotide sequence ID" value="NZ_CP036278.1"/>
</dbReference>